<organism evidence="1 2">
    <name type="scientific">Streptomyces nigrescens</name>
    <dbReference type="NCBI Taxonomy" id="1920"/>
    <lineage>
        <taxon>Bacteria</taxon>
        <taxon>Bacillati</taxon>
        <taxon>Actinomycetota</taxon>
        <taxon>Actinomycetes</taxon>
        <taxon>Kitasatosporales</taxon>
        <taxon>Streptomycetaceae</taxon>
        <taxon>Streptomyces</taxon>
    </lineage>
</organism>
<reference evidence="1 2" key="1">
    <citation type="submission" date="2019-12" db="EMBL/GenBank/DDBJ databases">
        <title>Whole genome shotgun sequence of Streptomyces libani subsp. libani NBRC 13452.</title>
        <authorList>
            <person name="Ichikawa N."/>
            <person name="Kimura A."/>
            <person name="Kitahashi Y."/>
            <person name="Komaki H."/>
            <person name="Tamura T."/>
        </authorList>
    </citation>
    <scope>NUCLEOTIDE SEQUENCE [LARGE SCALE GENOMIC DNA]</scope>
    <source>
        <strain evidence="1 2">NBRC 13452</strain>
    </source>
</reference>
<evidence type="ECO:0000313" key="2">
    <source>
        <dbReference type="Proteomes" id="UP000429552"/>
    </source>
</evidence>
<protein>
    <submittedName>
        <fullName evidence="1">Uncharacterized protein</fullName>
    </submittedName>
</protein>
<gene>
    <name evidence="1" type="ORF">Sliba_58780</name>
</gene>
<accession>A0A640TTI4</accession>
<dbReference type="EMBL" id="BLIP01000002">
    <property type="protein sequence ID" value="GFE25425.1"/>
    <property type="molecule type" value="Genomic_DNA"/>
</dbReference>
<sequence>MRSTSTVGIGASLAASWSGRLCGCCAVLTGALLWVWKPADNGGPIPTIATRRTLLTCINIALRYPKEAVGQGRCAHCAPGPLVRRAR</sequence>
<comment type="caution">
    <text evidence="1">The sequence shown here is derived from an EMBL/GenBank/DDBJ whole genome shotgun (WGS) entry which is preliminary data.</text>
</comment>
<dbReference type="AlphaFoldDB" id="A0A640TTI4"/>
<evidence type="ECO:0000313" key="1">
    <source>
        <dbReference type="EMBL" id="GFE25425.1"/>
    </source>
</evidence>
<name>A0A640TTI4_STRNI</name>
<proteinExistence type="predicted"/>
<dbReference type="Proteomes" id="UP000429552">
    <property type="component" value="Unassembled WGS sequence"/>
</dbReference>